<dbReference type="RefSeq" id="WP_289366202.1">
    <property type="nucleotide sequence ID" value="NZ_JAUCBP010000011.1"/>
</dbReference>
<dbReference type="InterPro" id="IPR036873">
    <property type="entry name" value="Rhodanese-like_dom_sf"/>
</dbReference>
<evidence type="ECO:0000313" key="3">
    <source>
        <dbReference type="EMBL" id="MDM7861586.1"/>
    </source>
</evidence>
<evidence type="ECO:0000256" key="1">
    <source>
        <dbReference type="SAM" id="Phobius"/>
    </source>
</evidence>
<feature type="domain" description="Rhodanese" evidence="2">
    <location>
        <begin position="50"/>
        <end position="141"/>
    </location>
</feature>
<keyword evidence="1" id="KW-0472">Membrane</keyword>
<keyword evidence="1" id="KW-1133">Transmembrane helix</keyword>
<feature type="transmembrane region" description="Helical" evidence="1">
    <location>
        <begin position="12"/>
        <end position="30"/>
    </location>
</feature>
<dbReference type="EMBL" id="JAUCBP010000011">
    <property type="protein sequence ID" value="MDM7861586.1"/>
    <property type="molecule type" value="Genomic_DNA"/>
</dbReference>
<dbReference type="Pfam" id="PF00581">
    <property type="entry name" value="Rhodanese"/>
    <property type="match status" value="1"/>
</dbReference>
<name>A0ABT7SZI6_9ALTE</name>
<dbReference type="PROSITE" id="PS50206">
    <property type="entry name" value="RHODANESE_3"/>
    <property type="match status" value="1"/>
</dbReference>
<dbReference type="Gene3D" id="3.40.250.10">
    <property type="entry name" value="Rhodanese-like domain"/>
    <property type="match status" value="1"/>
</dbReference>
<evidence type="ECO:0000313" key="4">
    <source>
        <dbReference type="Proteomes" id="UP001234343"/>
    </source>
</evidence>
<keyword evidence="1" id="KW-0812">Transmembrane</keyword>
<comment type="caution">
    <text evidence="3">The sequence shown here is derived from an EMBL/GenBank/DDBJ whole genome shotgun (WGS) entry which is preliminary data.</text>
</comment>
<reference evidence="3 4" key="1">
    <citation type="submission" date="2023-06" db="EMBL/GenBank/DDBJ databases">
        <title>Alteromonas sp. ASW11-36 isolated from intertidal sand.</title>
        <authorList>
            <person name="Li Y."/>
        </authorList>
    </citation>
    <scope>NUCLEOTIDE SEQUENCE [LARGE SCALE GENOMIC DNA]</scope>
    <source>
        <strain evidence="3 4">ASW11-36</strain>
    </source>
</reference>
<proteinExistence type="predicted"/>
<dbReference type="PANTHER" id="PTHR43031">
    <property type="entry name" value="FAD-DEPENDENT OXIDOREDUCTASE"/>
    <property type="match status" value="1"/>
</dbReference>
<dbReference type="Proteomes" id="UP001234343">
    <property type="component" value="Unassembled WGS sequence"/>
</dbReference>
<gene>
    <name evidence="3" type="ORF">QTP81_13380</name>
</gene>
<dbReference type="InterPro" id="IPR050229">
    <property type="entry name" value="GlpE_sulfurtransferase"/>
</dbReference>
<sequence length="141" mass="15279">MQQVIEFAGNHPFLSGAWVILAIMLVYSYINSAFSPVKELGTHEATLQINKEDALVLDIRPPADFKKGHILGSRQLKPEEIREADFSKLEKHKGKPIIVACAMGNSARKTALQLTKAGFPNVSVLKGGVNAWTGAGLPVSK</sequence>
<evidence type="ECO:0000259" key="2">
    <source>
        <dbReference type="PROSITE" id="PS50206"/>
    </source>
</evidence>
<organism evidence="3 4">
    <name type="scientific">Alteromonas arenosi</name>
    <dbReference type="NCBI Taxonomy" id="3055817"/>
    <lineage>
        <taxon>Bacteria</taxon>
        <taxon>Pseudomonadati</taxon>
        <taxon>Pseudomonadota</taxon>
        <taxon>Gammaproteobacteria</taxon>
        <taxon>Alteromonadales</taxon>
        <taxon>Alteromonadaceae</taxon>
        <taxon>Alteromonas/Salinimonas group</taxon>
        <taxon>Alteromonas</taxon>
    </lineage>
</organism>
<dbReference type="PANTHER" id="PTHR43031:SF18">
    <property type="entry name" value="RHODANESE-RELATED SULFURTRANSFERASES"/>
    <property type="match status" value="1"/>
</dbReference>
<dbReference type="SUPFAM" id="SSF52821">
    <property type="entry name" value="Rhodanese/Cell cycle control phosphatase"/>
    <property type="match status" value="1"/>
</dbReference>
<protein>
    <submittedName>
        <fullName evidence="3">Rhodanese-like domain-containing protein</fullName>
    </submittedName>
</protein>
<keyword evidence="4" id="KW-1185">Reference proteome</keyword>
<dbReference type="CDD" id="cd00158">
    <property type="entry name" value="RHOD"/>
    <property type="match status" value="1"/>
</dbReference>
<dbReference type="SMART" id="SM00450">
    <property type="entry name" value="RHOD"/>
    <property type="match status" value="1"/>
</dbReference>
<dbReference type="InterPro" id="IPR001763">
    <property type="entry name" value="Rhodanese-like_dom"/>
</dbReference>
<accession>A0ABT7SZI6</accession>